<evidence type="ECO:0000256" key="3">
    <source>
        <dbReference type="ARBA" id="ARBA00022670"/>
    </source>
</evidence>
<dbReference type="GO" id="GO:0006508">
    <property type="term" value="P:proteolysis"/>
    <property type="evidence" value="ECO:0007669"/>
    <property type="project" value="UniProtKB-KW"/>
</dbReference>
<dbReference type="Pfam" id="PF00246">
    <property type="entry name" value="Peptidase_M14"/>
    <property type="match status" value="1"/>
</dbReference>
<dbReference type="GO" id="GO:0004181">
    <property type="term" value="F:metallocarboxypeptidase activity"/>
    <property type="evidence" value="ECO:0007669"/>
    <property type="project" value="InterPro"/>
</dbReference>
<accession>A0A8J3A5C4</accession>
<evidence type="ECO:0000313" key="10">
    <source>
        <dbReference type="EMBL" id="GGI03341.1"/>
    </source>
</evidence>
<keyword evidence="4" id="KW-0378">Hydrolase</keyword>
<evidence type="ECO:0000256" key="4">
    <source>
        <dbReference type="ARBA" id="ARBA00022801"/>
    </source>
</evidence>
<keyword evidence="5" id="KW-0862">Zinc</keyword>
<dbReference type="RefSeq" id="WP_130648378.1">
    <property type="nucleotide sequence ID" value="NZ_BMHA01000001.1"/>
</dbReference>
<evidence type="ECO:0000256" key="5">
    <source>
        <dbReference type="ARBA" id="ARBA00022833"/>
    </source>
</evidence>
<dbReference type="EMBL" id="BMHA01000001">
    <property type="protein sequence ID" value="GGI03341.1"/>
    <property type="molecule type" value="Genomic_DNA"/>
</dbReference>
<dbReference type="PRINTS" id="PR00765">
    <property type="entry name" value="CRBOXYPTASEA"/>
</dbReference>
<reference evidence="10" key="2">
    <citation type="submission" date="2020-09" db="EMBL/GenBank/DDBJ databases">
        <authorList>
            <person name="Sun Q."/>
            <person name="Zhou Y."/>
        </authorList>
    </citation>
    <scope>NUCLEOTIDE SEQUENCE</scope>
    <source>
        <strain evidence="10">CGMCC 1.14988</strain>
    </source>
</reference>
<feature type="signal peptide" evidence="8">
    <location>
        <begin position="1"/>
        <end position="29"/>
    </location>
</feature>
<dbReference type="SUPFAM" id="SSF53187">
    <property type="entry name" value="Zn-dependent exopeptidases"/>
    <property type="match status" value="1"/>
</dbReference>
<gene>
    <name evidence="10" type="ORF">GCM10011354_03550</name>
</gene>
<keyword evidence="3" id="KW-0645">Protease</keyword>
<evidence type="ECO:0000256" key="8">
    <source>
        <dbReference type="SAM" id="SignalP"/>
    </source>
</evidence>
<keyword evidence="11" id="KW-1185">Reference proteome</keyword>
<organism evidence="10 11">
    <name type="scientific">Egicoccus halophilus</name>
    <dbReference type="NCBI Taxonomy" id="1670830"/>
    <lineage>
        <taxon>Bacteria</taxon>
        <taxon>Bacillati</taxon>
        <taxon>Actinomycetota</taxon>
        <taxon>Nitriliruptoria</taxon>
        <taxon>Egicoccales</taxon>
        <taxon>Egicoccaceae</taxon>
        <taxon>Egicoccus</taxon>
    </lineage>
</organism>
<dbReference type="PANTHER" id="PTHR11705">
    <property type="entry name" value="PROTEASE FAMILY M14 CARBOXYPEPTIDASE A,B"/>
    <property type="match status" value="1"/>
</dbReference>
<dbReference type="PANTHER" id="PTHR11705:SF143">
    <property type="entry name" value="SLL0236 PROTEIN"/>
    <property type="match status" value="1"/>
</dbReference>
<proteinExistence type="inferred from homology"/>
<evidence type="ECO:0000256" key="7">
    <source>
        <dbReference type="PROSITE-ProRule" id="PRU01379"/>
    </source>
</evidence>
<sequence length="378" mass="41389">MSRSLVRRRLTALVGAACLLLAVPLSASAQPAVQPGGPFVPPAQGEPNRSAILSFADVERELLSLERRSKGALSLDVVGHSGEGRPLYLATIGTGPERVWIQGRIHGNEPYGPDAALDFLKTLVAGGKHARDVLSEVTFAVIPMYNPDGSEAYIRQDTVNRIDLNRDWGVDQDIFDRLNEVRVQRGQNPLSQRTFDNYTQLRAVESQAFWYAFAEFRPHYMIDIHHQGSYLVDGSNEQTTFSVGISLDELMLSGDQWNTVRRMGVLAADAADRHGAVTTTRYPYINIPEGVVSAAMLNGPGPEGEYADWTPRGAMFFESRGGIGQKSRGYLIKQNVDGLWAITDAIADGTLDTVDADRWSSIPARGAFLPASGPDRNY</sequence>
<protein>
    <recommendedName>
        <fullName evidence="9">Peptidase M14 domain-containing protein</fullName>
    </recommendedName>
</protein>
<reference evidence="10" key="1">
    <citation type="journal article" date="2014" name="Int. J. Syst. Evol. Microbiol.">
        <title>Complete genome sequence of Corynebacterium casei LMG S-19264T (=DSM 44701T), isolated from a smear-ripened cheese.</title>
        <authorList>
            <consortium name="US DOE Joint Genome Institute (JGI-PGF)"/>
            <person name="Walter F."/>
            <person name="Albersmeier A."/>
            <person name="Kalinowski J."/>
            <person name="Ruckert C."/>
        </authorList>
    </citation>
    <scope>NUCLEOTIDE SEQUENCE</scope>
    <source>
        <strain evidence="10">CGMCC 1.14988</strain>
    </source>
</reference>
<feature type="chain" id="PRO_5035286999" description="Peptidase M14 domain-containing protein" evidence="8">
    <location>
        <begin position="30"/>
        <end position="378"/>
    </location>
</feature>
<feature type="active site" description="Proton donor/acceptor" evidence="7">
    <location>
        <position position="318"/>
    </location>
</feature>
<dbReference type="InterPro" id="IPR000834">
    <property type="entry name" value="Peptidase_M14"/>
</dbReference>
<feature type="domain" description="Peptidase M14" evidence="9">
    <location>
        <begin position="51"/>
        <end position="346"/>
    </location>
</feature>
<comment type="cofactor">
    <cofactor evidence="1">
        <name>Zn(2+)</name>
        <dbReference type="ChEBI" id="CHEBI:29105"/>
    </cofactor>
</comment>
<dbReference type="AlphaFoldDB" id="A0A8J3A5C4"/>
<evidence type="ECO:0000259" key="9">
    <source>
        <dbReference type="PROSITE" id="PS52035"/>
    </source>
</evidence>
<dbReference type="Gene3D" id="3.40.630.10">
    <property type="entry name" value="Zn peptidases"/>
    <property type="match status" value="1"/>
</dbReference>
<dbReference type="GO" id="GO:0008270">
    <property type="term" value="F:zinc ion binding"/>
    <property type="evidence" value="ECO:0007669"/>
    <property type="project" value="InterPro"/>
</dbReference>
<evidence type="ECO:0000313" key="11">
    <source>
        <dbReference type="Proteomes" id="UP000650511"/>
    </source>
</evidence>
<comment type="similarity">
    <text evidence="2 7">Belongs to the peptidase M14 family.</text>
</comment>
<dbReference type="Proteomes" id="UP000650511">
    <property type="component" value="Unassembled WGS sequence"/>
</dbReference>
<dbReference type="SMART" id="SM00631">
    <property type="entry name" value="Zn_pept"/>
    <property type="match status" value="1"/>
</dbReference>
<comment type="caution">
    <text evidence="10">The sequence shown here is derived from an EMBL/GenBank/DDBJ whole genome shotgun (WGS) entry which is preliminary data.</text>
</comment>
<dbReference type="PROSITE" id="PS52035">
    <property type="entry name" value="PEPTIDASE_M14"/>
    <property type="match status" value="1"/>
</dbReference>
<keyword evidence="8" id="KW-0732">Signal</keyword>
<dbReference type="GO" id="GO:0005615">
    <property type="term" value="C:extracellular space"/>
    <property type="evidence" value="ECO:0007669"/>
    <property type="project" value="TreeGrafter"/>
</dbReference>
<name>A0A8J3A5C4_9ACTN</name>
<evidence type="ECO:0000256" key="2">
    <source>
        <dbReference type="ARBA" id="ARBA00005988"/>
    </source>
</evidence>
<dbReference type="OrthoDB" id="3347322at2"/>
<evidence type="ECO:0000256" key="6">
    <source>
        <dbReference type="ARBA" id="ARBA00023049"/>
    </source>
</evidence>
<keyword evidence="6" id="KW-0482">Metalloprotease</keyword>
<evidence type="ECO:0000256" key="1">
    <source>
        <dbReference type="ARBA" id="ARBA00001947"/>
    </source>
</evidence>